<dbReference type="NCBIfam" id="NF007592">
    <property type="entry name" value="PRK10234.1"/>
    <property type="match status" value="1"/>
</dbReference>
<dbReference type="Pfam" id="PF06923">
    <property type="entry name" value="GutM"/>
    <property type="match status" value="1"/>
</dbReference>
<dbReference type="RefSeq" id="WP_306213418.1">
    <property type="nucleotide sequence ID" value="NZ_CP132354.1"/>
</dbReference>
<name>A0AA50HSY8_9GAMM</name>
<dbReference type="Proteomes" id="UP001228139">
    <property type="component" value="Plasmid unnamed1"/>
</dbReference>
<protein>
    <submittedName>
        <fullName evidence="1">Transcriptional regulator GutM</fullName>
    </submittedName>
</protein>
<evidence type="ECO:0000313" key="2">
    <source>
        <dbReference type="Proteomes" id="UP001228139"/>
    </source>
</evidence>
<sequence>MDPVNSLICVAALAWTTQIALGWLQINRFNRALASLSDSGWVCIGRSAGRFKPRVVLAMAVSDDGKITGNFVMKGLTVFARPYTEDNLNDKLLSEIRPEVIFPANKALSEALALAISNKR</sequence>
<dbReference type="AlphaFoldDB" id="A0AA50HSY8"/>
<keyword evidence="1" id="KW-0614">Plasmid</keyword>
<proteinExistence type="predicted"/>
<organism evidence="1 2">
    <name type="scientific">Erwinia pyri</name>
    <dbReference type="NCBI Taxonomy" id="3062598"/>
    <lineage>
        <taxon>Bacteria</taxon>
        <taxon>Pseudomonadati</taxon>
        <taxon>Pseudomonadota</taxon>
        <taxon>Gammaproteobacteria</taxon>
        <taxon>Enterobacterales</taxon>
        <taxon>Erwiniaceae</taxon>
        <taxon>Erwinia</taxon>
    </lineage>
</organism>
<keyword evidence="2" id="KW-1185">Reference proteome</keyword>
<gene>
    <name evidence="1" type="primary">gutM</name>
    <name evidence="1" type="ORF">Q3V30_22055</name>
</gene>
<accession>A0AA50HSY8</accession>
<dbReference type="InterPro" id="IPR009693">
    <property type="entry name" value="Glucitol_operon_activator"/>
</dbReference>
<reference evidence="1 2" key="1">
    <citation type="submission" date="2023-07" db="EMBL/GenBank/DDBJ databases">
        <title>Pathogenic bacteria of pear tree diseases.</title>
        <authorList>
            <person name="Zhang Z."/>
            <person name="He L."/>
            <person name="Huang R."/>
        </authorList>
    </citation>
    <scope>NUCLEOTIDE SEQUENCE [LARGE SCALE GENOMIC DNA]</scope>
    <source>
        <strain evidence="1 2">DE2</strain>
        <plasmid evidence="1 2">unnamed1</plasmid>
    </source>
</reference>
<geneLocation type="plasmid" evidence="1 2">
    <name>unnamed1</name>
</geneLocation>
<dbReference type="EMBL" id="CP132354">
    <property type="protein sequence ID" value="WLS81143.1"/>
    <property type="molecule type" value="Genomic_DNA"/>
</dbReference>
<evidence type="ECO:0000313" key="1">
    <source>
        <dbReference type="EMBL" id="WLS81143.1"/>
    </source>
</evidence>
<dbReference type="KEGG" id="epi:Q3V30_22055"/>